<gene>
    <name evidence="2" type="ORF">PSM36_0618</name>
</gene>
<keyword evidence="3" id="KW-1185">Reference proteome</keyword>
<dbReference type="InterPro" id="IPR000182">
    <property type="entry name" value="GNAT_dom"/>
</dbReference>
<dbReference type="PROSITE" id="PS51186">
    <property type="entry name" value="GNAT"/>
    <property type="match status" value="1"/>
</dbReference>
<name>A0A1R3T2M0_9BACT</name>
<dbReference type="CDD" id="cd04301">
    <property type="entry name" value="NAT_SF"/>
    <property type="match status" value="1"/>
</dbReference>
<dbReference type="KEGG" id="psac:PSM36_0618"/>
<dbReference type="SUPFAM" id="SSF55729">
    <property type="entry name" value="Acyl-CoA N-acyltransferases (Nat)"/>
    <property type="match status" value="1"/>
</dbReference>
<dbReference type="Pfam" id="PF13302">
    <property type="entry name" value="Acetyltransf_3"/>
    <property type="match status" value="1"/>
</dbReference>
<proteinExistence type="predicted"/>
<dbReference type="PANTHER" id="PTHR43415:SF3">
    <property type="entry name" value="GNAT-FAMILY ACETYLTRANSFERASE"/>
    <property type="match status" value="1"/>
</dbReference>
<keyword evidence="2" id="KW-0808">Transferase</keyword>
<dbReference type="EMBL" id="LT605205">
    <property type="protein sequence ID" value="SCD19448.1"/>
    <property type="molecule type" value="Genomic_DNA"/>
</dbReference>
<dbReference type="Proteomes" id="UP000187464">
    <property type="component" value="Chromosome I"/>
</dbReference>
<sequence>MNKLMENNILRLRAPEPEDLDLLYAWENDTAIWQKGASIVPFSRYSIKQYLIDYKHDIYVDKQLRLMVTLRETDECIGTVDLYDFDPFHRRAGVGILIDSKHRRRGYGMQVLMLLEDYAFRFLNLRQLYAIIPEKNNSSIRLFSKTGYRKSGLLEEWLASEDSFCHALIMQKLNS</sequence>
<protein>
    <submittedName>
        <fullName evidence="2">GNAT family acetyltransferase</fullName>
    </submittedName>
</protein>
<reference evidence="2 3" key="1">
    <citation type="submission" date="2016-08" db="EMBL/GenBank/DDBJ databases">
        <authorList>
            <person name="Seilhamer J.J."/>
        </authorList>
    </citation>
    <scope>NUCLEOTIDE SEQUENCE [LARGE SCALE GENOMIC DNA]</scope>
    <source>
        <strain evidence="2">M3/6</strain>
    </source>
</reference>
<dbReference type="InterPro" id="IPR016181">
    <property type="entry name" value="Acyl_CoA_acyltransferase"/>
</dbReference>
<evidence type="ECO:0000313" key="3">
    <source>
        <dbReference type="Proteomes" id="UP000187464"/>
    </source>
</evidence>
<dbReference type="Gene3D" id="3.40.630.30">
    <property type="match status" value="1"/>
</dbReference>
<organism evidence="2 3">
    <name type="scientific">Proteiniphilum saccharofermentans</name>
    <dbReference type="NCBI Taxonomy" id="1642647"/>
    <lineage>
        <taxon>Bacteria</taxon>
        <taxon>Pseudomonadati</taxon>
        <taxon>Bacteroidota</taxon>
        <taxon>Bacteroidia</taxon>
        <taxon>Bacteroidales</taxon>
        <taxon>Dysgonomonadaceae</taxon>
        <taxon>Proteiniphilum</taxon>
    </lineage>
</organism>
<evidence type="ECO:0000313" key="2">
    <source>
        <dbReference type="EMBL" id="SCD19448.1"/>
    </source>
</evidence>
<feature type="domain" description="N-acetyltransferase" evidence="1">
    <location>
        <begin position="10"/>
        <end position="175"/>
    </location>
</feature>
<dbReference type="STRING" id="1642647.PSM36_0618"/>
<dbReference type="GO" id="GO:0016747">
    <property type="term" value="F:acyltransferase activity, transferring groups other than amino-acyl groups"/>
    <property type="evidence" value="ECO:0007669"/>
    <property type="project" value="InterPro"/>
</dbReference>
<evidence type="ECO:0000259" key="1">
    <source>
        <dbReference type="PROSITE" id="PS51186"/>
    </source>
</evidence>
<dbReference type="PANTHER" id="PTHR43415">
    <property type="entry name" value="SPERMIDINE N(1)-ACETYLTRANSFERASE"/>
    <property type="match status" value="1"/>
</dbReference>
<accession>A0A1R3T2M0</accession>
<dbReference type="AlphaFoldDB" id="A0A1R3T2M0"/>